<dbReference type="InterPro" id="IPR015946">
    <property type="entry name" value="KH_dom-like_a/b"/>
</dbReference>
<dbReference type="InterPro" id="IPR019905">
    <property type="entry name" value="OsmC-like_firmicutes"/>
</dbReference>
<dbReference type="Proteomes" id="UP000308230">
    <property type="component" value="Unassembled WGS sequence"/>
</dbReference>
<reference evidence="1 2" key="1">
    <citation type="submission" date="2019-04" db="EMBL/GenBank/DDBJ databases">
        <title>Bacillus caeni sp. nov., a bacterium isolated from mangrove sediment.</title>
        <authorList>
            <person name="Huang H."/>
            <person name="Mo K."/>
            <person name="Hu Y."/>
        </authorList>
    </citation>
    <scope>NUCLEOTIDE SEQUENCE [LARGE SCALE GENOMIC DNA]</scope>
    <source>
        <strain evidence="1 2">HB172195</strain>
    </source>
</reference>
<evidence type="ECO:0000313" key="2">
    <source>
        <dbReference type="Proteomes" id="UP000308230"/>
    </source>
</evidence>
<dbReference type="OrthoDB" id="2242871at2"/>
<evidence type="ECO:0000313" key="1">
    <source>
        <dbReference type="EMBL" id="TLS37523.1"/>
    </source>
</evidence>
<dbReference type="AlphaFoldDB" id="A0A5R9F9I7"/>
<proteinExistence type="predicted"/>
<dbReference type="PANTHER" id="PTHR42830:SF2">
    <property type="entry name" value="OSMC_OHR FAMILY PROTEIN"/>
    <property type="match status" value="1"/>
</dbReference>
<dbReference type="SUPFAM" id="SSF82784">
    <property type="entry name" value="OsmC-like"/>
    <property type="match status" value="1"/>
</dbReference>
<dbReference type="PANTHER" id="PTHR42830">
    <property type="entry name" value="OSMOTICALLY INDUCIBLE FAMILY PROTEIN"/>
    <property type="match status" value="1"/>
</dbReference>
<gene>
    <name evidence="1" type="ORF">FCL54_10290</name>
</gene>
<name>A0A5R9F9I7_9BACL</name>
<protein>
    <submittedName>
        <fullName evidence="1">SACOL1771 family peroxiredoxin</fullName>
    </submittedName>
</protein>
<sequence>MQHEFHLTGSWSGARKGSGKIKAGNLEAEVSIPSSMNGSGVGTNPDEMLVGSAATCYIITLGLMLERNKLPVKDLKINSTGTVSEEGGLHFDKILHFPHIHLKSEATDADVTKAKELARDAEQACMISKALQGNVTISVSSKISVAEE</sequence>
<dbReference type="InterPro" id="IPR052707">
    <property type="entry name" value="OsmC_Ohr_Peroxiredoxin"/>
</dbReference>
<dbReference type="RefSeq" id="WP_138126028.1">
    <property type="nucleotide sequence ID" value="NZ_SWLG01000006.1"/>
</dbReference>
<accession>A0A5R9F9I7</accession>
<dbReference type="Pfam" id="PF02566">
    <property type="entry name" value="OsmC"/>
    <property type="match status" value="1"/>
</dbReference>
<dbReference type="NCBIfam" id="TIGR03563">
    <property type="entry name" value="perox_SACOL1771"/>
    <property type="match status" value="1"/>
</dbReference>
<dbReference type="Gene3D" id="3.30.300.20">
    <property type="match status" value="1"/>
</dbReference>
<dbReference type="InterPro" id="IPR003718">
    <property type="entry name" value="OsmC/Ohr_fam"/>
</dbReference>
<comment type="caution">
    <text evidence="1">The sequence shown here is derived from an EMBL/GenBank/DDBJ whole genome shotgun (WGS) entry which is preliminary data.</text>
</comment>
<dbReference type="EMBL" id="SWLG01000006">
    <property type="protein sequence ID" value="TLS37523.1"/>
    <property type="molecule type" value="Genomic_DNA"/>
</dbReference>
<dbReference type="InterPro" id="IPR036102">
    <property type="entry name" value="OsmC/Ohrsf"/>
</dbReference>
<keyword evidence="2" id="KW-1185">Reference proteome</keyword>
<organism evidence="1 2">
    <name type="scientific">Exobacillus caeni</name>
    <dbReference type="NCBI Taxonomy" id="2574798"/>
    <lineage>
        <taxon>Bacteria</taxon>
        <taxon>Bacillati</taxon>
        <taxon>Bacillota</taxon>
        <taxon>Bacilli</taxon>
        <taxon>Bacillales</taxon>
        <taxon>Guptibacillaceae</taxon>
        <taxon>Exobacillus</taxon>
    </lineage>
</organism>